<dbReference type="GO" id="GO:0016740">
    <property type="term" value="F:transferase activity"/>
    <property type="evidence" value="ECO:0007669"/>
    <property type="project" value="UniProtKB-KW"/>
</dbReference>
<dbReference type="Proteomes" id="UP000186868">
    <property type="component" value="Unassembled WGS sequence"/>
</dbReference>
<dbReference type="OrthoDB" id="5291101at2"/>
<gene>
    <name evidence="2" type="ORF">NIES593_18105</name>
</gene>
<dbReference type="InterPro" id="IPR050834">
    <property type="entry name" value="Glycosyltransf_2"/>
</dbReference>
<comment type="caution">
    <text evidence="2">The sequence shown here is derived from an EMBL/GenBank/DDBJ whole genome shotgun (WGS) entry which is preliminary data.</text>
</comment>
<evidence type="ECO:0000313" key="2">
    <source>
        <dbReference type="EMBL" id="OKH20595.1"/>
    </source>
</evidence>
<accession>A0A1U7HAP1</accession>
<organism evidence="2 3">
    <name type="scientific">Hydrococcus rivularis NIES-593</name>
    <dbReference type="NCBI Taxonomy" id="1921803"/>
    <lineage>
        <taxon>Bacteria</taxon>
        <taxon>Bacillati</taxon>
        <taxon>Cyanobacteriota</taxon>
        <taxon>Cyanophyceae</taxon>
        <taxon>Pleurocapsales</taxon>
        <taxon>Hydrococcaceae</taxon>
        <taxon>Hydrococcus</taxon>
    </lineage>
</organism>
<dbReference type="Gene3D" id="3.90.550.10">
    <property type="entry name" value="Spore Coat Polysaccharide Biosynthesis Protein SpsA, Chain A"/>
    <property type="match status" value="1"/>
</dbReference>
<dbReference type="RefSeq" id="WP_073600918.1">
    <property type="nucleotide sequence ID" value="NZ_MRCB01000028.1"/>
</dbReference>
<name>A0A1U7HAP1_9CYAN</name>
<dbReference type="InterPro" id="IPR029044">
    <property type="entry name" value="Nucleotide-diphossugar_trans"/>
</dbReference>
<sequence length="304" mass="35798">MGTTVSVLIRTKNEARDISKALELIRNQSWQPIEIIVVDSGSTDRTVEIVKQHSDINLIQIAPEEFTFGRSLNIGFQAARGEVVVSLSAHAFPCDRYWLENLVKPFDDPKVAGTYGKQVPQPDAWPPVRRDYLEFYGDRLRLQTRLDKWYEHDFSNANSAIRYRCWQERPFDETLTGSEDREWARAMLGLGYQIVYKPEAAVYHSHNEPLFKVYQRTYREALATNRLYGKKMTLRVAIETWYGSVVKDAHFILKNGREWHWLARSPIYRLFWTFGYLRPNLPHALWEPLINRWKRISHPQIQKE</sequence>
<keyword evidence="2" id="KW-0808">Transferase</keyword>
<protein>
    <submittedName>
        <fullName evidence="2">Glycosyl transferase family 2</fullName>
    </submittedName>
</protein>
<dbReference type="Pfam" id="PF00535">
    <property type="entry name" value="Glycos_transf_2"/>
    <property type="match status" value="1"/>
</dbReference>
<reference evidence="2 3" key="1">
    <citation type="submission" date="2016-11" db="EMBL/GenBank/DDBJ databases">
        <title>Draft Genome Sequences of Nine Cyanobacterial Strains from Diverse Habitats.</title>
        <authorList>
            <person name="Zhu T."/>
            <person name="Hou S."/>
            <person name="Lu X."/>
            <person name="Hess W.R."/>
        </authorList>
    </citation>
    <scope>NUCLEOTIDE SEQUENCE [LARGE SCALE GENOMIC DNA]</scope>
    <source>
        <strain evidence="2 3">NIES-593</strain>
    </source>
</reference>
<evidence type="ECO:0000259" key="1">
    <source>
        <dbReference type="Pfam" id="PF00535"/>
    </source>
</evidence>
<proteinExistence type="predicted"/>
<keyword evidence="3" id="KW-1185">Reference proteome</keyword>
<dbReference type="AlphaFoldDB" id="A0A1U7HAP1"/>
<dbReference type="InterPro" id="IPR001173">
    <property type="entry name" value="Glyco_trans_2-like"/>
</dbReference>
<dbReference type="PANTHER" id="PTHR43685">
    <property type="entry name" value="GLYCOSYLTRANSFERASE"/>
    <property type="match status" value="1"/>
</dbReference>
<dbReference type="EMBL" id="MRCB01000028">
    <property type="protein sequence ID" value="OKH20595.1"/>
    <property type="molecule type" value="Genomic_DNA"/>
</dbReference>
<evidence type="ECO:0000313" key="3">
    <source>
        <dbReference type="Proteomes" id="UP000186868"/>
    </source>
</evidence>
<dbReference type="GO" id="GO:0044010">
    <property type="term" value="P:single-species biofilm formation"/>
    <property type="evidence" value="ECO:0007669"/>
    <property type="project" value="TreeGrafter"/>
</dbReference>
<feature type="domain" description="Glycosyltransferase 2-like" evidence="1">
    <location>
        <begin position="6"/>
        <end position="163"/>
    </location>
</feature>
<dbReference type="SUPFAM" id="SSF53448">
    <property type="entry name" value="Nucleotide-diphospho-sugar transferases"/>
    <property type="match status" value="1"/>
</dbReference>
<dbReference type="STRING" id="1921803.NIES593_18105"/>
<dbReference type="PANTHER" id="PTHR43685:SF13">
    <property type="entry name" value="O ANTIGEN BIOSYNTHESIS RHAMNOSYLTRANSFERASE RFBN"/>
    <property type="match status" value="1"/>
</dbReference>